<gene>
    <name evidence="1" type="ORF">CDO81_17065</name>
</gene>
<evidence type="ECO:0000313" key="2">
    <source>
        <dbReference type="Proteomes" id="UP000197446"/>
    </source>
</evidence>
<dbReference type="Proteomes" id="UP000197446">
    <property type="component" value="Unassembled WGS sequence"/>
</dbReference>
<name>A0A254NA71_9BURK</name>
<evidence type="ECO:0008006" key="3">
    <source>
        <dbReference type="Google" id="ProtNLM"/>
    </source>
</evidence>
<evidence type="ECO:0000313" key="1">
    <source>
        <dbReference type="EMBL" id="OWR03267.1"/>
    </source>
</evidence>
<dbReference type="AlphaFoldDB" id="A0A254NA71"/>
<sequence>MIAVGADLLDIIENSNPVLTSASACFMMSRMSRDETAERLMSEDEFRASRAGLRGVLGQFFVTKDGRRLYPSFLADNAVEHRDLIAVVKLLGDWDNFTKWRFFISGKGSLGGLTPLEALRQGRLRQVMRTAEGFAER</sequence>
<dbReference type="RefSeq" id="WP_088484419.1">
    <property type="nucleotide sequence ID" value="NZ_SGUE01000047.1"/>
</dbReference>
<protein>
    <recommendedName>
        <fullName evidence="3">Antitoxin Xre/MbcA/ParS-like toxin-binding domain-containing protein</fullName>
    </recommendedName>
</protein>
<proteinExistence type="predicted"/>
<accession>A0A254NA71</accession>
<keyword evidence="2" id="KW-1185">Reference proteome</keyword>
<reference evidence="1 2" key="1">
    <citation type="journal article" date="2007" name="Int. J. Syst. Evol. Microbiol.">
        <title>Description of Pelomonas aquatica sp. nov. and Pelomonas puraquae sp. nov., isolated from industrial and haemodialysis water.</title>
        <authorList>
            <person name="Gomila M."/>
            <person name="Bowien B."/>
            <person name="Falsen E."/>
            <person name="Moore E.R."/>
            <person name="Lalucat J."/>
        </authorList>
    </citation>
    <scope>NUCLEOTIDE SEQUENCE [LARGE SCALE GENOMIC DNA]</scope>
    <source>
        <strain evidence="1 2">CCUG 52769</strain>
    </source>
</reference>
<dbReference type="EMBL" id="NISI01000006">
    <property type="protein sequence ID" value="OWR03267.1"/>
    <property type="molecule type" value="Genomic_DNA"/>
</dbReference>
<comment type="caution">
    <text evidence="1">The sequence shown here is derived from an EMBL/GenBank/DDBJ whole genome shotgun (WGS) entry which is preliminary data.</text>
</comment>
<organism evidence="1 2">
    <name type="scientific">Roseateles puraquae</name>
    <dbReference type="NCBI Taxonomy" id="431059"/>
    <lineage>
        <taxon>Bacteria</taxon>
        <taxon>Pseudomonadati</taxon>
        <taxon>Pseudomonadota</taxon>
        <taxon>Betaproteobacteria</taxon>
        <taxon>Burkholderiales</taxon>
        <taxon>Sphaerotilaceae</taxon>
        <taxon>Roseateles</taxon>
    </lineage>
</organism>